<dbReference type="PRINTS" id="PR00245">
    <property type="entry name" value="OLFACTORYR"/>
</dbReference>
<keyword evidence="4" id="KW-0716">Sensory transduction</keyword>
<keyword evidence="9" id="KW-0807">Transducer</keyword>
<keyword evidence="4" id="KW-0552">Olfaction</keyword>
<evidence type="ECO:0000256" key="10">
    <source>
        <dbReference type="SAM" id="Phobius"/>
    </source>
</evidence>
<keyword evidence="6" id="KW-0297">G-protein coupled receptor</keyword>
<evidence type="ECO:0000256" key="8">
    <source>
        <dbReference type="ARBA" id="ARBA00023170"/>
    </source>
</evidence>
<protein>
    <submittedName>
        <fullName evidence="12">Olfactory receptor 6F1-like</fullName>
    </submittedName>
</protein>
<feature type="domain" description="G-protein coupled receptors family 1 profile" evidence="11">
    <location>
        <begin position="1"/>
        <end position="159"/>
    </location>
</feature>
<keyword evidence="8 12" id="KW-0675">Receptor</keyword>
<dbReference type="PANTHER" id="PTHR26454:SF18">
    <property type="entry name" value="OLFACTORY RECEPTOR 6C76"/>
    <property type="match status" value="1"/>
</dbReference>
<dbReference type="InterPro" id="IPR047132">
    <property type="entry name" value="Olfact_rcpt_6C-like"/>
</dbReference>
<feature type="non-terminal residue" evidence="12">
    <location>
        <position position="1"/>
    </location>
</feature>
<proteinExistence type="predicted"/>
<dbReference type="Gene3D" id="1.20.1070.10">
    <property type="entry name" value="Rhodopsin 7-helix transmembrane proteins"/>
    <property type="match status" value="1"/>
</dbReference>
<name>A0AAD1SYK4_PELCU</name>
<gene>
    <name evidence="12" type="ORF">PECUL_23A032604</name>
</gene>
<dbReference type="GO" id="GO:0005886">
    <property type="term" value="C:plasma membrane"/>
    <property type="evidence" value="ECO:0007669"/>
    <property type="project" value="UniProtKB-SubCell"/>
</dbReference>
<dbReference type="InterPro" id="IPR017452">
    <property type="entry name" value="GPCR_Rhodpsn_7TM"/>
</dbReference>
<feature type="transmembrane region" description="Helical" evidence="10">
    <location>
        <begin position="111"/>
        <end position="130"/>
    </location>
</feature>
<keyword evidence="7 10" id="KW-0472">Membrane</keyword>
<evidence type="ECO:0000313" key="12">
    <source>
        <dbReference type="EMBL" id="CAH2314940.1"/>
    </source>
</evidence>
<evidence type="ECO:0000256" key="2">
    <source>
        <dbReference type="ARBA" id="ARBA00022475"/>
    </source>
</evidence>
<keyword evidence="5 10" id="KW-1133">Transmembrane helix</keyword>
<dbReference type="InterPro" id="IPR000725">
    <property type="entry name" value="Olfact_rcpt"/>
</dbReference>
<evidence type="ECO:0000256" key="6">
    <source>
        <dbReference type="ARBA" id="ARBA00023040"/>
    </source>
</evidence>
<dbReference type="SUPFAM" id="SSF81321">
    <property type="entry name" value="Family A G protein-coupled receptor-like"/>
    <property type="match status" value="1"/>
</dbReference>
<evidence type="ECO:0000256" key="4">
    <source>
        <dbReference type="ARBA" id="ARBA00022725"/>
    </source>
</evidence>
<evidence type="ECO:0000256" key="1">
    <source>
        <dbReference type="ARBA" id="ARBA00004651"/>
    </source>
</evidence>
<keyword evidence="3 10" id="KW-0812">Transmembrane</keyword>
<evidence type="ECO:0000259" key="11">
    <source>
        <dbReference type="PROSITE" id="PS50262"/>
    </source>
</evidence>
<evidence type="ECO:0000256" key="7">
    <source>
        <dbReference type="ARBA" id="ARBA00023136"/>
    </source>
</evidence>
<evidence type="ECO:0000256" key="9">
    <source>
        <dbReference type="ARBA" id="ARBA00023224"/>
    </source>
</evidence>
<accession>A0AAD1SYK4</accession>
<reference evidence="12" key="1">
    <citation type="submission" date="2022-03" db="EMBL/GenBank/DDBJ databases">
        <authorList>
            <person name="Alioto T."/>
            <person name="Alioto T."/>
            <person name="Gomez Garrido J."/>
        </authorList>
    </citation>
    <scope>NUCLEOTIDE SEQUENCE</scope>
</reference>
<evidence type="ECO:0000313" key="13">
    <source>
        <dbReference type="Proteomes" id="UP001295444"/>
    </source>
</evidence>
<feature type="transmembrane region" description="Helical" evidence="10">
    <location>
        <begin position="69"/>
        <end position="90"/>
    </location>
</feature>
<keyword evidence="2" id="KW-1003">Cell membrane</keyword>
<dbReference type="GO" id="GO:0004984">
    <property type="term" value="F:olfactory receptor activity"/>
    <property type="evidence" value="ECO:0007669"/>
    <property type="project" value="InterPro"/>
</dbReference>
<evidence type="ECO:0000256" key="3">
    <source>
        <dbReference type="ARBA" id="ARBA00022692"/>
    </source>
</evidence>
<dbReference type="PROSITE" id="PS50262">
    <property type="entry name" value="G_PROTEIN_RECEP_F1_2"/>
    <property type="match status" value="1"/>
</dbReference>
<dbReference type="AlphaFoldDB" id="A0AAD1SYK4"/>
<feature type="transmembrane region" description="Helical" evidence="10">
    <location>
        <begin position="142"/>
        <end position="161"/>
    </location>
</feature>
<dbReference type="Proteomes" id="UP001295444">
    <property type="component" value="Chromosome 09"/>
</dbReference>
<dbReference type="EMBL" id="OW240920">
    <property type="protein sequence ID" value="CAH2314940.1"/>
    <property type="molecule type" value="Genomic_DNA"/>
</dbReference>
<dbReference type="GO" id="GO:0004930">
    <property type="term" value="F:G protein-coupled receptor activity"/>
    <property type="evidence" value="ECO:0007669"/>
    <property type="project" value="UniProtKB-KW"/>
</dbReference>
<organism evidence="12 13">
    <name type="scientific">Pelobates cultripes</name>
    <name type="common">Western spadefoot toad</name>
    <dbReference type="NCBI Taxonomy" id="61616"/>
    <lineage>
        <taxon>Eukaryota</taxon>
        <taxon>Metazoa</taxon>
        <taxon>Chordata</taxon>
        <taxon>Craniata</taxon>
        <taxon>Vertebrata</taxon>
        <taxon>Euteleostomi</taxon>
        <taxon>Amphibia</taxon>
        <taxon>Batrachia</taxon>
        <taxon>Anura</taxon>
        <taxon>Pelobatoidea</taxon>
        <taxon>Pelobatidae</taxon>
        <taxon>Pelobates</taxon>
    </lineage>
</organism>
<feature type="non-terminal residue" evidence="12">
    <location>
        <position position="194"/>
    </location>
</feature>
<comment type="subcellular location">
    <subcellularLocation>
        <location evidence="1">Cell membrane</location>
        <topology evidence="1">Multi-pass membrane protein</topology>
    </subcellularLocation>
</comment>
<evidence type="ECO:0000256" key="5">
    <source>
        <dbReference type="ARBA" id="ARBA00022989"/>
    </source>
</evidence>
<sequence length="194" mass="21738">YIVIMNSNTCTNLLLGSWVFGFLVVIVPCLQISKLPFCGCNKIDHYYCDFAALLKLSCSDTSNIEKQVFVMACLVILGSLSLIVISYLYIIQTTMTFQTSDGRNKAFSTCVSHLIVVGIFYGTTIFMFIRPSTRYFLDINKIISIFPSVVTPLINPVVYSLRNQEVKEALKKTISKIKYLPEGGNFACKNAPRP</sequence>
<dbReference type="FunFam" id="1.20.1070.10:FF:000013">
    <property type="entry name" value="Olfactory receptor"/>
    <property type="match status" value="1"/>
</dbReference>
<dbReference type="PANTHER" id="PTHR26454">
    <property type="entry name" value="OLFACTORY RECEPTOR"/>
    <property type="match status" value="1"/>
</dbReference>
<feature type="transmembrane region" description="Helical" evidence="10">
    <location>
        <begin position="12"/>
        <end position="33"/>
    </location>
</feature>
<keyword evidence="13" id="KW-1185">Reference proteome</keyword>
<dbReference type="Pfam" id="PF13853">
    <property type="entry name" value="7tm_4"/>
    <property type="match status" value="1"/>
</dbReference>